<dbReference type="Gene3D" id="3.30.10.20">
    <property type="match status" value="2"/>
</dbReference>
<dbReference type="InterPro" id="IPR005543">
    <property type="entry name" value="PASTA_dom"/>
</dbReference>
<keyword evidence="2" id="KW-1133">Transmembrane helix</keyword>
<organism evidence="4 5">
    <name type="scientific">Flavobacterium macacae</name>
    <dbReference type="NCBI Taxonomy" id="2488993"/>
    <lineage>
        <taxon>Bacteria</taxon>
        <taxon>Pseudomonadati</taxon>
        <taxon>Bacteroidota</taxon>
        <taxon>Flavobacteriia</taxon>
        <taxon>Flavobacteriales</taxon>
        <taxon>Flavobacteriaceae</taxon>
        <taxon>Flavobacterium</taxon>
    </lineage>
</organism>
<dbReference type="Pfam" id="PF03793">
    <property type="entry name" value="PASTA"/>
    <property type="match status" value="2"/>
</dbReference>
<evidence type="ECO:0000256" key="2">
    <source>
        <dbReference type="SAM" id="Phobius"/>
    </source>
</evidence>
<keyword evidence="2" id="KW-0472">Membrane</keyword>
<feature type="domain" description="PASTA" evidence="3">
    <location>
        <begin position="41"/>
        <end position="108"/>
    </location>
</feature>
<dbReference type="AlphaFoldDB" id="A0A3P3W4A9"/>
<dbReference type="OrthoDB" id="9803895at2"/>
<feature type="transmembrane region" description="Helical" evidence="2">
    <location>
        <begin position="12"/>
        <end position="34"/>
    </location>
</feature>
<dbReference type="SMART" id="SM00740">
    <property type="entry name" value="PASTA"/>
    <property type="match status" value="2"/>
</dbReference>
<reference evidence="4 5" key="1">
    <citation type="submission" date="2018-11" db="EMBL/GenBank/DDBJ databases">
        <title>Flavobacterium sp. nov., YIM 102600 draft genome.</title>
        <authorList>
            <person name="Li G."/>
            <person name="Jiang Y."/>
        </authorList>
    </citation>
    <scope>NUCLEOTIDE SEQUENCE [LARGE SCALE GENOMIC DNA]</scope>
    <source>
        <strain evidence="4 5">YIM 102600</strain>
    </source>
</reference>
<accession>A0A3P3W4A9</accession>
<evidence type="ECO:0000313" key="4">
    <source>
        <dbReference type="EMBL" id="RRJ89248.1"/>
    </source>
</evidence>
<sequence length="206" mass="22756">MTLGQYLTSKSFFKRLALALVIVIAIVFAVLQYLSFATDHGNEITVPDLRKLTEEQVGSKLDELNLEYVLLDTVDYNADFPKYSVVKQDPLPGAKVKDGRKIYIKVNSNGFGDVTVPDLIEKTLRQAEPTLKALGFEIGKKTYKPYLGKDMVLEMSSGGKKLKAGDKLKKSSVIDLVLGDGKVAFEEEVDSTQNENGTQTETENAE</sequence>
<dbReference type="Proteomes" id="UP000271937">
    <property type="component" value="Unassembled WGS sequence"/>
</dbReference>
<keyword evidence="5" id="KW-1185">Reference proteome</keyword>
<feature type="compositionally biased region" description="Low complexity" evidence="1">
    <location>
        <begin position="192"/>
        <end position="206"/>
    </location>
</feature>
<comment type="caution">
    <text evidence="4">The sequence shown here is derived from an EMBL/GenBank/DDBJ whole genome shotgun (WGS) entry which is preliminary data.</text>
</comment>
<keyword evidence="2" id="KW-0812">Transmembrane</keyword>
<gene>
    <name evidence="4" type="ORF">EG849_13340</name>
</gene>
<proteinExistence type="predicted"/>
<dbReference type="CDD" id="cd06577">
    <property type="entry name" value="PASTA_pknB"/>
    <property type="match status" value="2"/>
</dbReference>
<evidence type="ECO:0000256" key="1">
    <source>
        <dbReference type="SAM" id="MobiDB-lite"/>
    </source>
</evidence>
<dbReference type="PROSITE" id="PS51178">
    <property type="entry name" value="PASTA"/>
    <property type="match status" value="2"/>
</dbReference>
<dbReference type="SUPFAM" id="SSF54184">
    <property type="entry name" value="Penicillin-binding protein 2x (pbp-2x), c-terminal domain"/>
    <property type="match status" value="1"/>
</dbReference>
<dbReference type="EMBL" id="RQVR01000018">
    <property type="protein sequence ID" value="RRJ89248.1"/>
    <property type="molecule type" value="Genomic_DNA"/>
</dbReference>
<evidence type="ECO:0000259" key="3">
    <source>
        <dbReference type="PROSITE" id="PS51178"/>
    </source>
</evidence>
<evidence type="ECO:0000313" key="5">
    <source>
        <dbReference type="Proteomes" id="UP000271937"/>
    </source>
</evidence>
<name>A0A3P3W4A9_9FLAO</name>
<feature type="region of interest" description="Disordered" evidence="1">
    <location>
        <begin position="187"/>
        <end position="206"/>
    </location>
</feature>
<protein>
    <submittedName>
        <fullName evidence="4">PASTA domain-containing protein</fullName>
    </submittedName>
</protein>
<feature type="domain" description="PASTA" evidence="3">
    <location>
        <begin position="110"/>
        <end position="180"/>
    </location>
</feature>
<dbReference type="RefSeq" id="WP_125013594.1">
    <property type="nucleotide sequence ID" value="NZ_RQVR01000018.1"/>
</dbReference>